<dbReference type="Gene3D" id="3.90.25.10">
    <property type="entry name" value="UDP-galactose 4-epimerase, domain 1"/>
    <property type="match status" value="1"/>
</dbReference>
<dbReference type="Pfam" id="PF01073">
    <property type="entry name" value="3Beta_HSD"/>
    <property type="match status" value="1"/>
</dbReference>
<organism evidence="6 7">
    <name type="scientific">Punica granatum</name>
    <name type="common">Pomegranate</name>
    <dbReference type="NCBI Taxonomy" id="22663"/>
    <lineage>
        <taxon>Eukaryota</taxon>
        <taxon>Viridiplantae</taxon>
        <taxon>Streptophyta</taxon>
        <taxon>Embryophyta</taxon>
        <taxon>Tracheophyta</taxon>
        <taxon>Spermatophyta</taxon>
        <taxon>Magnoliopsida</taxon>
        <taxon>eudicotyledons</taxon>
        <taxon>Gunneridae</taxon>
        <taxon>Pentapetalae</taxon>
        <taxon>rosids</taxon>
        <taxon>malvids</taxon>
        <taxon>Myrtales</taxon>
        <taxon>Lythraceae</taxon>
        <taxon>Punica</taxon>
    </lineage>
</organism>
<evidence type="ECO:0000256" key="3">
    <source>
        <dbReference type="ARBA" id="ARBA00023002"/>
    </source>
</evidence>
<comment type="caution">
    <text evidence="6">The sequence shown here is derived from an EMBL/GenBank/DDBJ whole genome shotgun (WGS) entry which is preliminary data.</text>
</comment>
<gene>
    <name evidence="6" type="ORF">CDL15_Pgr003734</name>
</gene>
<dbReference type="PANTHER" id="PTHR43349:SF35">
    <property type="entry name" value="PHENYLCOUMARAN BENZYLIC ETHER REDUCTASE 1"/>
    <property type="match status" value="1"/>
</dbReference>
<dbReference type="GO" id="GO:0006694">
    <property type="term" value="P:steroid biosynthetic process"/>
    <property type="evidence" value="ECO:0007669"/>
    <property type="project" value="InterPro"/>
</dbReference>
<dbReference type="Pfam" id="PF05368">
    <property type="entry name" value="NmrA"/>
    <property type="match status" value="1"/>
</dbReference>
<dbReference type="EMBL" id="MTKT01000797">
    <property type="protein sequence ID" value="OWM88322.1"/>
    <property type="molecule type" value="Genomic_DNA"/>
</dbReference>
<dbReference type="AlphaFoldDB" id="A0A218XVL5"/>
<sequence length="284" mass="31291">MMAEKSRILIIGATGYIGKFITSASVKAGHATFAVVRESTLSNPVKAKLVDDFKSSGVKLFPGDLFDREGLVKAINQVDVVISMVGKDHLANQDELVAAIKEAGNVKAKIRRVVEAEGIPYTYVCSNTFAGYFLPSVCQPGILASAPPRDRVVIFRDGNTKAIYNKEEDIVNYTIGAADDTRTLNKTLYIRPPENMLSVNDLLSMWEKKIGKTLERNYVPEEQVLGNIHESSGHVSMILSIVHSVFMKGGQTNFEIEPSFGAEASESYPDIKYTTVDEYLNQFI</sequence>
<dbReference type="PANTHER" id="PTHR43349">
    <property type="entry name" value="PINORESINOL REDUCTASE-RELATED"/>
    <property type="match status" value="1"/>
</dbReference>
<dbReference type="InterPro" id="IPR050608">
    <property type="entry name" value="NmrA-type/Isoflavone_red_sf"/>
</dbReference>
<proteinExistence type="inferred from homology"/>
<name>A0A218XVL5_PUNGR</name>
<keyword evidence="2" id="KW-0521">NADP</keyword>
<dbReference type="GO" id="GO:0016616">
    <property type="term" value="F:oxidoreductase activity, acting on the CH-OH group of donors, NAD or NADP as acceptor"/>
    <property type="evidence" value="ECO:0007669"/>
    <property type="project" value="InterPro"/>
</dbReference>
<evidence type="ECO:0000313" key="7">
    <source>
        <dbReference type="Proteomes" id="UP000197138"/>
    </source>
</evidence>
<dbReference type="InterPro" id="IPR036291">
    <property type="entry name" value="NAD(P)-bd_dom_sf"/>
</dbReference>
<protein>
    <recommendedName>
        <fullName evidence="8">NmrA-like domain-containing protein</fullName>
    </recommendedName>
</protein>
<evidence type="ECO:0000256" key="2">
    <source>
        <dbReference type="ARBA" id="ARBA00022857"/>
    </source>
</evidence>
<dbReference type="CDD" id="cd05259">
    <property type="entry name" value="PCBER_SDR_a"/>
    <property type="match status" value="1"/>
</dbReference>
<dbReference type="InterPro" id="IPR045312">
    <property type="entry name" value="PCBER-like"/>
</dbReference>
<keyword evidence="3" id="KW-0560">Oxidoreductase</keyword>
<feature type="domain" description="NmrA-like" evidence="5">
    <location>
        <begin position="107"/>
        <end position="280"/>
    </location>
</feature>
<feature type="domain" description="3-beta hydroxysteroid dehydrogenase/isomerase" evidence="4">
    <location>
        <begin position="9"/>
        <end position="91"/>
    </location>
</feature>
<dbReference type="SUPFAM" id="SSF51735">
    <property type="entry name" value="NAD(P)-binding Rossmann-fold domains"/>
    <property type="match status" value="1"/>
</dbReference>
<dbReference type="InterPro" id="IPR008030">
    <property type="entry name" value="NmrA-like"/>
</dbReference>
<evidence type="ECO:0000256" key="1">
    <source>
        <dbReference type="ARBA" id="ARBA00005725"/>
    </source>
</evidence>
<dbReference type="InterPro" id="IPR002225">
    <property type="entry name" value="3Beta_OHSteriod_DH/Estase"/>
</dbReference>
<evidence type="ECO:0000313" key="6">
    <source>
        <dbReference type="EMBL" id="OWM88322.1"/>
    </source>
</evidence>
<reference evidence="7" key="1">
    <citation type="journal article" date="2017" name="Plant J.">
        <title>The pomegranate (Punica granatum L.) genome and the genomics of punicalagin biosynthesis.</title>
        <authorList>
            <person name="Qin G."/>
            <person name="Xu C."/>
            <person name="Ming R."/>
            <person name="Tang H."/>
            <person name="Guyot R."/>
            <person name="Kramer E.M."/>
            <person name="Hu Y."/>
            <person name="Yi X."/>
            <person name="Qi Y."/>
            <person name="Xu X."/>
            <person name="Gao Z."/>
            <person name="Pan H."/>
            <person name="Jian J."/>
            <person name="Tian Y."/>
            <person name="Yue Z."/>
            <person name="Xu Y."/>
        </authorList>
    </citation>
    <scope>NUCLEOTIDE SEQUENCE [LARGE SCALE GENOMIC DNA]</scope>
    <source>
        <strain evidence="7">cv. Dabenzi</strain>
    </source>
</reference>
<accession>A0A218XVL5</accession>
<evidence type="ECO:0000259" key="5">
    <source>
        <dbReference type="Pfam" id="PF05368"/>
    </source>
</evidence>
<evidence type="ECO:0000259" key="4">
    <source>
        <dbReference type="Pfam" id="PF01073"/>
    </source>
</evidence>
<comment type="similarity">
    <text evidence="1">Belongs to the NmrA-type oxidoreductase family. Isoflavone reductase subfamily.</text>
</comment>
<evidence type="ECO:0008006" key="8">
    <source>
        <dbReference type="Google" id="ProtNLM"/>
    </source>
</evidence>
<dbReference type="Gene3D" id="3.40.50.720">
    <property type="entry name" value="NAD(P)-binding Rossmann-like Domain"/>
    <property type="match status" value="1"/>
</dbReference>
<dbReference type="Proteomes" id="UP000197138">
    <property type="component" value="Unassembled WGS sequence"/>
</dbReference>